<feature type="domain" description="GST C-terminal" evidence="3">
    <location>
        <begin position="89"/>
        <end position="201"/>
    </location>
</feature>
<evidence type="ECO:0000259" key="3">
    <source>
        <dbReference type="PROSITE" id="PS50405"/>
    </source>
</evidence>
<dbReference type="Gene3D" id="1.20.1050.10">
    <property type="match status" value="1"/>
</dbReference>
<dbReference type="PANTHER" id="PTHR44051:SF2">
    <property type="entry name" value="HYPOTHETICAL GLUTATHIONE S-TRANSFERASE LIKE PROTEIN"/>
    <property type="match status" value="1"/>
</dbReference>
<dbReference type="Pfam" id="PF02798">
    <property type="entry name" value="GST_N"/>
    <property type="match status" value="1"/>
</dbReference>
<dbReference type="SFLD" id="SFLDS00019">
    <property type="entry name" value="Glutathione_Transferase_(cytos"/>
    <property type="match status" value="1"/>
</dbReference>
<dbReference type="InterPro" id="IPR036282">
    <property type="entry name" value="Glutathione-S-Trfase_C_sf"/>
</dbReference>
<dbReference type="EMBL" id="QFXC01000011">
    <property type="protein sequence ID" value="RDH83167.1"/>
    <property type="molecule type" value="Genomic_DNA"/>
</dbReference>
<dbReference type="CDD" id="cd03056">
    <property type="entry name" value="GST_N_4"/>
    <property type="match status" value="1"/>
</dbReference>
<dbReference type="SUPFAM" id="SSF52833">
    <property type="entry name" value="Thioredoxin-like"/>
    <property type="match status" value="1"/>
</dbReference>
<dbReference type="Proteomes" id="UP000254266">
    <property type="component" value="Unassembled WGS sequence"/>
</dbReference>
<dbReference type="SFLD" id="SFLDG00358">
    <property type="entry name" value="Main_(cytGST)"/>
    <property type="match status" value="1"/>
</dbReference>
<accession>A0A370DFR9</accession>
<dbReference type="GO" id="GO:0016740">
    <property type="term" value="F:transferase activity"/>
    <property type="evidence" value="ECO:0007669"/>
    <property type="project" value="UniProtKB-KW"/>
</dbReference>
<dbReference type="PROSITE" id="PS50404">
    <property type="entry name" value="GST_NTER"/>
    <property type="match status" value="1"/>
</dbReference>
<dbReference type="Pfam" id="PF00043">
    <property type="entry name" value="GST_C"/>
    <property type="match status" value="1"/>
</dbReference>
<dbReference type="InterPro" id="IPR004046">
    <property type="entry name" value="GST_C"/>
</dbReference>
<evidence type="ECO:0000313" key="5">
    <source>
        <dbReference type="Proteomes" id="UP000254266"/>
    </source>
</evidence>
<organism evidence="4 5">
    <name type="scientific">endosymbiont of Galathealinum brachiosum</name>
    <dbReference type="NCBI Taxonomy" id="2200906"/>
    <lineage>
        <taxon>Bacteria</taxon>
        <taxon>Pseudomonadati</taxon>
        <taxon>Pseudomonadota</taxon>
        <taxon>Gammaproteobacteria</taxon>
        <taxon>sulfur-oxidizing symbionts</taxon>
    </lineage>
</organism>
<dbReference type="Gene3D" id="3.40.30.10">
    <property type="entry name" value="Glutaredoxin"/>
    <property type="match status" value="1"/>
</dbReference>
<evidence type="ECO:0000259" key="2">
    <source>
        <dbReference type="PROSITE" id="PS50404"/>
    </source>
</evidence>
<evidence type="ECO:0000256" key="1">
    <source>
        <dbReference type="RuleBase" id="RU003494"/>
    </source>
</evidence>
<dbReference type="InterPro" id="IPR040079">
    <property type="entry name" value="Glutathione_S-Trfase"/>
</dbReference>
<dbReference type="SUPFAM" id="SSF47616">
    <property type="entry name" value="GST C-terminal domain-like"/>
    <property type="match status" value="1"/>
</dbReference>
<protein>
    <submittedName>
        <fullName evidence="4">Glutathione S-transferase</fullName>
    </submittedName>
</protein>
<comment type="similarity">
    <text evidence="1">Belongs to the GST superfamily.</text>
</comment>
<dbReference type="SFLD" id="SFLDG01151">
    <property type="entry name" value="Main.2:_Nu-like"/>
    <property type="match status" value="1"/>
</dbReference>
<dbReference type="PANTHER" id="PTHR44051">
    <property type="entry name" value="GLUTATHIONE S-TRANSFERASE-RELATED"/>
    <property type="match status" value="1"/>
</dbReference>
<proteinExistence type="inferred from homology"/>
<feature type="domain" description="GST N-terminal" evidence="2">
    <location>
        <begin position="1"/>
        <end position="80"/>
    </location>
</feature>
<dbReference type="InterPro" id="IPR010987">
    <property type="entry name" value="Glutathione-S-Trfase_C-like"/>
</dbReference>
<evidence type="ECO:0000313" key="4">
    <source>
        <dbReference type="EMBL" id="RDH83167.1"/>
    </source>
</evidence>
<sequence>MKLHGLEISGNTYKVKLLLHLLDIKYHFIEIDIEHKQHKSDEFLQLNPRGEFPVLEDESIVIWDSQAILIYIARKYGLKHNENHWYPDNATELAYITQWLTVANDEIFHTLGKARSILKFGYDGDLVLYQKQGKKVLKWLNRHLNNNQWLATDKPSIADIACYPYVALCEEGDISLNNYPAIHNWFERIQQLKGYTNMPGL</sequence>
<dbReference type="InterPro" id="IPR036249">
    <property type="entry name" value="Thioredoxin-like_sf"/>
</dbReference>
<dbReference type="AlphaFoldDB" id="A0A370DFR9"/>
<keyword evidence="5" id="KW-1185">Reference proteome</keyword>
<name>A0A370DFR9_9GAMM</name>
<gene>
    <name evidence="4" type="ORF">DIZ80_12060</name>
</gene>
<comment type="caution">
    <text evidence="4">The sequence shown here is derived from an EMBL/GenBank/DDBJ whole genome shotgun (WGS) entry which is preliminary data.</text>
</comment>
<dbReference type="InterPro" id="IPR004045">
    <property type="entry name" value="Glutathione_S-Trfase_N"/>
</dbReference>
<dbReference type="PROSITE" id="PS50405">
    <property type="entry name" value="GST_CTER"/>
    <property type="match status" value="1"/>
</dbReference>
<reference evidence="4 5" key="1">
    <citation type="journal article" date="2018" name="ISME J.">
        <title>Endosymbiont genomes yield clues of tubeworm success.</title>
        <authorList>
            <person name="Li Y."/>
            <person name="Liles M.R."/>
            <person name="Halanych K.M."/>
        </authorList>
    </citation>
    <scope>NUCLEOTIDE SEQUENCE [LARGE SCALE GENOMIC DNA]</scope>
    <source>
        <strain evidence="4">A1464</strain>
    </source>
</reference>